<feature type="region of interest" description="Disordered" evidence="1">
    <location>
        <begin position="32"/>
        <end position="56"/>
    </location>
</feature>
<proteinExistence type="predicted"/>
<evidence type="ECO:0000256" key="1">
    <source>
        <dbReference type="SAM" id="MobiDB-lite"/>
    </source>
</evidence>
<organism evidence="2 3">
    <name type="scientific">Characodon lateralis</name>
    <dbReference type="NCBI Taxonomy" id="208331"/>
    <lineage>
        <taxon>Eukaryota</taxon>
        <taxon>Metazoa</taxon>
        <taxon>Chordata</taxon>
        <taxon>Craniata</taxon>
        <taxon>Vertebrata</taxon>
        <taxon>Euteleostomi</taxon>
        <taxon>Actinopterygii</taxon>
        <taxon>Neopterygii</taxon>
        <taxon>Teleostei</taxon>
        <taxon>Neoteleostei</taxon>
        <taxon>Acanthomorphata</taxon>
        <taxon>Ovalentaria</taxon>
        <taxon>Atherinomorphae</taxon>
        <taxon>Cyprinodontiformes</taxon>
        <taxon>Goodeidae</taxon>
        <taxon>Characodon</taxon>
    </lineage>
</organism>
<protein>
    <submittedName>
        <fullName evidence="2">Uncharacterized protein</fullName>
    </submittedName>
</protein>
<dbReference type="EMBL" id="JAHUTJ010059617">
    <property type="protein sequence ID" value="MED6288010.1"/>
    <property type="molecule type" value="Genomic_DNA"/>
</dbReference>
<feature type="compositionally biased region" description="Basic and acidic residues" evidence="1">
    <location>
        <begin position="38"/>
        <end position="56"/>
    </location>
</feature>
<name>A0ABU7EMI4_9TELE</name>
<dbReference type="Proteomes" id="UP001352852">
    <property type="component" value="Unassembled WGS sequence"/>
</dbReference>
<evidence type="ECO:0000313" key="3">
    <source>
        <dbReference type="Proteomes" id="UP001352852"/>
    </source>
</evidence>
<comment type="caution">
    <text evidence="2">The sequence shown here is derived from an EMBL/GenBank/DDBJ whole genome shotgun (WGS) entry which is preliminary data.</text>
</comment>
<keyword evidence="3" id="KW-1185">Reference proteome</keyword>
<accession>A0ABU7EMI4</accession>
<sequence>MFCEGRCPVVAAGLSCRNLGLPSDNLSRWVLDPPSSSSHDEADLKRNRNRAKEWRDREPNLVPNVRSVLAAQCSPHNSTYNIERFLKICGTFSVDNYKLQRTKAKLQLFIHK</sequence>
<gene>
    <name evidence="2" type="ORF">CHARACLAT_022199</name>
</gene>
<reference evidence="2 3" key="1">
    <citation type="submission" date="2021-06" db="EMBL/GenBank/DDBJ databases">
        <authorList>
            <person name="Palmer J.M."/>
        </authorList>
    </citation>
    <scope>NUCLEOTIDE SEQUENCE [LARGE SCALE GENOMIC DNA]</scope>
    <source>
        <strain evidence="2 3">CL_MEX2019</strain>
        <tissue evidence="2">Muscle</tissue>
    </source>
</reference>
<evidence type="ECO:0000313" key="2">
    <source>
        <dbReference type="EMBL" id="MED6288010.1"/>
    </source>
</evidence>